<reference evidence="1 2" key="1">
    <citation type="submission" date="2019-04" db="EMBL/GenBank/DDBJ databases">
        <title>Crypto-aerobic microbial life in anoxic (sulfidic) marine sediments.</title>
        <authorList>
            <person name="Bhattacharya S."/>
            <person name="Roy C."/>
            <person name="Mondal N."/>
            <person name="Sarkar J."/>
            <person name="Mandal S."/>
            <person name="Rameez M.J."/>
            <person name="Ghosh W."/>
        </authorList>
    </citation>
    <scope>NUCLEOTIDE SEQUENCE [LARGE SCALE GENOMIC DNA]</scope>
    <source>
        <strain evidence="1 2">SBBC</strain>
    </source>
</reference>
<dbReference type="AlphaFoldDB" id="A0A4U0YWX3"/>
<gene>
    <name evidence="1" type="ORF">FAZ78_12025</name>
</gene>
<protein>
    <submittedName>
        <fullName evidence="1">Uncharacterized protein</fullName>
    </submittedName>
</protein>
<accession>A0A4U0YWX3</accession>
<evidence type="ECO:0000313" key="1">
    <source>
        <dbReference type="EMBL" id="TKA96315.1"/>
    </source>
</evidence>
<organism evidence="1 2">
    <name type="scientific">Cereibacter changlensis</name>
    <dbReference type="NCBI Taxonomy" id="402884"/>
    <lineage>
        <taxon>Bacteria</taxon>
        <taxon>Pseudomonadati</taxon>
        <taxon>Pseudomonadota</taxon>
        <taxon>Alphaproteobacteria</taxon>
        <taxon>Rhodobacterales</taxon>
        <taxon>Paracoccaceae</taxon>
        <taxon>Cereibacter</taxon>
    </lineage>
</organism>
<feature type="non-terminal residue" evidence="1">
    <location>
        <position position="86"/>
    </location>
</feature>
<name>A0A4U0YWX3_9RHOB</name>
<proteinExistence type="predicted"/>
<dbReference type="Proteomes" id="UP000306340">
    <property type="component" value="Unassembled WGS sequence"/>
</dbReference>
<sequence length="86" mass="9569">MTEITMETLEGRLIAQRKLIALLLARLPEAERPALWEYLAERSTMQDAQEDPGAVPTVGVGLQVAIAEEFRLIAEEAQRHAGRDRG</sequence>
<dbReference type="RefSeq" id="WP_136792734.1">
    <property type="nucleotide sequence ID" value="NZ_SWAU01000104.1"/>
</dbReference>
<dbReference type="EMBL" id="SWAU01000104">
    <property type="protein sequence ID" value="TKA96315.1"/>
    <property type="molecule type" value="Genomic_DNA"/>
</dbReference>
<comment type="caution">
    <text evidence="1">The sequence shown here is derived from an EMBL/GenBank/DDBJ whole genome shotgun (WGS) entry which is preliminary data.</text>
</comment>
<evidence type="ECO:0000313" key="2">
    <source>
        <dbReference type="Proteomes" id="UP000306340"/>
    </source>
</evidence>